<gene>
    <name evidence="2" type="ORF">G9Q97_20205</name>
</gene>
<protein>
    <recommendedName>
        <fullName evidence="4">Signal transduction histidine kinase dimerisation/phosphoacceptor domain-containing protein</fullName>
    </recommendedName>
</protein>
<keyword evidence="1" id="KW-0175">Coiled coil</keyword>
<evidence type="ECO:0000313" key="2">
    <source>
        <dbReference type="EMBL" id="NHE59138.1"/>
    </source>
</evidence>
<feature type="coiled-coil region" evidence="1">
    <location>
        <begin position="166"/>
        <end position="193"/>
    </location>
</feature>
<comment type="caution">
    <text evidence="2">The sequence shown here is derived from an EMBL/GenBank/DDBJ whole genome shotgun (WGS) entry which is preliminary data.</text>
</comment>
<dbReference type="EMBL" id="JAANYN010000010">
    <property type="protein sequence ID" value="NHE59138.1"/>
    <property type="molecule type" value="Genomic_DNA"/>
</dbReference>
<keyword evidence="3" id="KW-1185">Reference proteome</keyword>
<name>A0ABX0HDZ8_9BACT</name>
<dbReference type="Proteomes" id="UP000649799">
    <property type="component" value="Unassembled WGS sequence"/>
</dbReference>
<evidence type="ECO:0008006" key="4">
    <source>
        <dbReference type="Google" id="ProtNLM"/>
    </source>
</evidence>
<proteinExistence type="predicted"/>
<organism evidence="2 3">
    <name type="scientific">Cyclobacterium plantarum</name>
    <dbReference type="NCBI Taxonomy" id="2716263"/>
    <lineage>
        <taxon>Bacteria</taxon>
        <taxon>Pseudomonadati</taxon>
        <taxon>Bacteroidota</taxon>
        <taxon>Cytophagia</taxon>
        <taxon>Cytophagales</taxon>
        <taxon>Cyclobacteriaceae</taxon>
        <taxon>Cyclobacterium</taxon>
    </lineage>
</organism>
<evidence type="ECO:0000256" key="1">
    <source>
        <dbReference type="SAM" id="Coils"/>
    </source>
</evidence>
<dbReference type="RefSeq" id="WP_166150222.1">
    <property type="nucleotide sequence ID" value="NZ_JAANYN010000010.1"/>
</dbReference>
<dbReference type="InterPro" id="IPR036097">
    <property type="entry name" value="HisK_dim/P_sf"/>
</dbReference>
<dbReference type="SUPFAM" id="SSF47384">
    <property type="entry name" value="Homodimeric domain of signal transducing histidine kinase"/>
    <property type="match status" value="1"/>
</dbReference>
<sequence>MEVSNPYLGYKILFEAMVKFSAGISMAKKLEEISLEISLHLKYLLNFQDFNYFFIVGQEVDCFWVNQMGKTRYHTCHLDQLDPIHKQVFESGIPKYNYCEKSDTSTHVWKFFNENNHFSLLSIRSHIDNPFNEKSIPIIKVVNKMLSARIENLKMIQLIHFQNQELESLTTVLQSKNAEIQALNNQQESIIIEKTTRLKDSNKKLKGLIQFNSHQLREPLTRVISLVAIKEDLLVEEYISDILPLLSESVMDLDRAIIEVIERSEFFDKEEK</sequence>
<evidence type="ECO:0000313" key="3">
    <source>
        <dbReference type="Proteomes" id="UP000649799"/>
    </source>
</evidence>
<reference evidence="2 3" key="1">
    <citation type="submission" date="2020-03" db="EMBL/GenBank/DDBJ databases">
        <title>Cyclobacterium plantarum sp. nov., a marine bacterium isolated from a coastal-marine wetland.</title>
        <authorList>
            <person name="Sanchez-Porro C."/>
            <person name="Ventosa A."/>
            <person name="Amoozegar M."/>
        </authorList>
    </citation>
    <scope>NUCLEOTIDE SEQUENCE [LARGE SCALE GENOMIC DNA]</scope>
    <source>
        <strain evidence="2 3">GBPx2</strain>
    </source>
</reference>
<accession>A0ABX0HDZ8</accession>